<dbReference type="InterPro" id="IPR014983">
    <property type="entry name" value="GAD-rel"/>
</dbReference>
<comment type="caution">
    <text evidence="3">The sequence shown here is derived from an EMBL/GenBank/DDBJ whole genome shotgun (WGS) entry which is preliminary data.</text>
</comment>
<organism evidence="3 4">
    <name type="scientific">Mycobacteroides chelonae</name>
    <name type="common">Mycobacterium chelonae</name>
    <dbReference type="NCBI Taxonomy" id="1774"/>
    <lineage>
        <taxon>Bacteria</taxon>
        <taxon>Bacillati</taxon>
        <taxon>Actinomycetota</taxon>
        <taxon>Actinomycetes</taxon>
        <taxon>Mycobacteriales</taxon>
        <taxon>Mycobacteriaceae</taxon>
        <taxon>Mycobacteroides</taxon>
    </lineage>
</organism>
<evidence type="ECO:0000313" key="4">
    <source>
        <dbReference type="Proteomes" id="UP000180113"/>
    </source>
</evidence>
<accession>A0AB73N8A8</accession>
<dbReference type="AlphaFoldDB" id="A0AB73N8A8"/>
<dbReference type="Proteomes" id="UP000180113">
    <property type="component" value="Unassembled WGS sequence"/>
</dbReference>
<evidence type="ECO:0000259" key="2">
    <source>
        <dbReference type="Pfam" id="PF08906"/>
    </source>
</evidence>
<feature type="domain" description="GAD-related" evidence="1">
    <location>
        <begin position="5"/>
        <end position="109"/>
    </location>
</feature>
<reference evidence="3 4" key="1">
    <citation type="submission" date="2016-10" db="EMBL/GenBank/DDBJ databases">
        <title>Evaluation of Human, Animal and Environmental Mycobacterium chelonae Isolates by Core Genome Phylogenomic Analysis, Targeted Gene Comparison, and Anti-microbial Susceptibility Patterns: A Tale of Mistaken Identities.</title>
        <authorList>
            <person name="Fogelson S.B."/>
            <person name="Camus A.C."/>
            <person name="Lorenz W."/>
            <person name="Vasireddy R."/>
            <person name="Vasireddy S."/>
            <person name="Smith T."/>
            <person name="Brown-Elliott B.A."/>
            <person name="Wallace R.J.Jr."/>
            <person name="Hasan N.A."/>
            <person name="Reischl U."/>
            <person name="Sanchez S."/>
        </authorList>
    </citation>
    <scope>NUCLEOTIDE SEQUENCE [LARGE SCALE GENOMIC DNA]</scope>
    <source>
        <strain evidence="3 4">42895</strain>
    </source>
</reference>
<evidence type="ECO:0000313" key="3">
    <source>
        <dbReference type="EMBL" id="OHT51807.1"/>
    </source>
</evidence>
<sequence>MADEYFQYFLTKFPLSAAGPACTVEHVNTYKGLVPDALIAYWQEFGFSGFGDGIVWFVDPIEWKATAELLLDGLRHPQLPEDAQFIPIARSAFGKVWFWTPGYGITLILEPADGTAFPRALQASRPNSDLDSAVQAFFSGGAKKDRFDFLDNSEEHMFDRVSKRLGPLQFDQVYGFAPGIVLGGPVVPENTHLFEIHAHMALLRAAIADREAFVAWLKTQDPDAPVSIKAFWADSASTSATPKPINGGWRTY</sequence>
<dbReference type="EMBL" id="MLHW01000009">
    <property type="protein sequence ID" value="OHT51807.1"/>
    <property type="molecule type" value="Genomic_DNA"/>
</dbReference>
<gene>
    <name evidence="3" type="ORF">BKG62_13265</name>
</gene>
<evidence type="ECO:0000259" key="1">
    <source>
        <dbReference type="Pfam" id="PF08887"/>
    </source>
</evidence>
<feature type="domain" description="T6SS immunity protein Tdi1 C-terminal" evidence="2">
    <location>
        <begin position="132"/>
        <end position="203"/>
    </location>
</feature>
<proteinExistence type="predicted"/>
<dbReference type="InterPro" id="IPR015002">
    <property type="entry name" value="T6SS_Tdi1_C"/>
</dbReference>
<evidence type="ECO:0008006" key="5">
    <source>
        <dbReference type="Google" id="ProtNLM"/>
    </source>
</evidence>
<name>A0AB73N8A8_MYCCH</name>
<protein>
    <recommendedName>
        <fullName evidence="5">DUF1851 domain-containing protein</fullName>
    </recommendedName>
</protein>
<dbReference type="Pfam" id="PF08887">
    <property type="entry name" value="GAD-like"/>
    <property type="match status" value="1"/>
</dbReference>
<dbReference type="Pfam" id="PF08906">
    <property type="entry name" value="T6SS_Tdi1_C"/>
    <property type="match status" value="1"/>
</dbReference>